<sequence>MTPRRQQRYKVAGASIVVALMAYATYKYWTVSENESTSAQKQESGGDTTEYELRPKQQLSTSIALVITPAILDKLKEYNSNQENQIDIVTYLKMYPNLAVVLWPGLQIEDLENYFVVGPPIRNRILRVEKMESISIILRHLNKDLNLVVEGIETRGLKNIITLKEKLFVEYI</sequence>
<evidence type="ECO:0000313" key="3">
    <source>
        <dbReference type="Proteomes" id="UP000189274"/>
    </source>
</evidence>
<evidence type="ECO:0008006" key="5">
    <source>
        <dbReference type="Google" id="ProtNLM"/>
    </source>
</evidence>
<reference evidence="2" key="2">
    <citation type="submission" date="2017-01" db="EMBL/GenBank/DDBJ databases">
        <authorList>
            <person name="Mah S.A."/>
            <person name="Swanson W.J."/>
            <person name="Moy G.W."/>
            <person name="Vacquier V.D."/>
        </authorList>
    </citation>
    <scope>NUCLEOTIDE SEQUENCE [LARGE SCALE GENOMIC DNA]</scope>
    <source>
        <strain evidence="2">129</strain>
    </source>
</reference>
<evidence type="ECO:0000313" key="2">
    <source>
        <dbReference type="EMBL" id="ONH73177.1"/>
    </source>
</evidence>
<protein>
    <recommendedName>
        <fullName evidence="5">Peroxisome assembly protein 22</fullName>
    </recommendedName>
</protein>
<reference evidence="3" key="1">
    <citation type="journal article" date="2017" name="Genome Announc.">
        <title>Genome sequences of Cyberlindnera fabianii 65, Pichia kudriavzevii 129, and Saccharomyces cerevisiae 131 isolated from fermented masau fruits in Zimbabwe.</title>
        <authorList>
            <person name="van Rijswijck I.M.H."/>
            <person name="Derks M.F.L."/>
            <person name="Abee T."/>
            <person name="de Ridder D."/>
            <person name="Smid E.J."/>
        </authorList>
    </citation>
    <scope>NUCLEOTIDE SEQUENCE [LARGE SCALE GENOMIC DNA]</scope>
    <source>
        <strain evidence="3">129</strain>
    </source>
</reference>
<dbReference type="AlphaFoldDB" id="A0A1V2LKC3"/>
<name>A0A1V2LKC3_PICKU</name>
<dbReference type="Proteomes" id="UP000189274">
    <property type="component" value="Unassembled WGS sequence"/>
</dbReference>
<gene>
    <name evidence="2" type="ORF">BOH78_3365</name>
    <name evidence="1" type="ORF">C5L36_0A08595</name>
</gene>
<dbReference type="STRING" id="4909.A0A1V2LKC3"/>
<proteinExistence type="predicted"/>
<dbReference type="EMBL" id="CP028773">
    <property type="protein sequence ID" value="AWU74262.1"/>
    <property type="molecule type" value="Genomic_DNA"/>
</dbReference>
<evidence type="ECO:0000313" key="4">
    <source>
        <dbReference type="Proteomes" id="UP000249293"/>
    </source>
</evidence>
<keyword evidence="4" id="KW-1185">Reference proteome</keyword>
<reference evidence="1 4" key="3">
    <citation type="submission" date="2018-06" db="EMBL/GenBank/DDBJ databases">
        <title>Population genomics shows no distinction between pathogenic Candida krusei and environmental Pichia kudriavzevii: One species, four names.</title>
        <authorList>
            <person name="Douglass A.P."/>
            <person name="Offei B."/>
            <person name="Braun-Galleani S."/>
            <person name="Coughlan A.Y."/>
            <person name="Martos A."/>
            <person name="Ortiz-Merino R.A."/>
            <person name="Byrne K.P."/>
            <person name="Wolfe K.H."/>
        </authorList>
    </citation>
    <scope>NUCLEOTIDE SEQUENCE [LARGE SCALE GENOMIC DNA]</scope>
    <source>
        <strain evidence="1 4">CBS573</strain>
    </source>
</reference>
<evidence type="ECO:0000313" key="1">
    <source>
        <dbReference type="EMBL" id="AWU74262.1"/>
    </source>
</evidence>
<organism evidence="2 3">
    <name type="scientific">Pichia kudriavzevii</name>
    <name type="common">Yeast</name>
    <name type="synonym">Issatchenkia orientalis</name>
    <dbReference type="NCBI Taxonomy" id="4909"/>
    <lineage>
        <taxon>Eukaryota</taxon>
        <taxon>Fungi</taxon>
        <taxon>Dikarya</taxon>
        <taxon>Ascomycota</taxon>
        <taxon>Saccharomycotina</taxon>
        <taxon>Pichiomycetes</taxon>
        <taxon>Pichiales</taxon>
        <taxon>Pichiaceae</taxon>
        <taxon>Pichia</taxon>
    </lineage>
</organism>
<dbReference type="EMBL" id="MQVM01000016">
    <property type="protein sequence ID" value="ONH73177.1"/>
    <property type="molecule type" value="Genomic_DNA"/>
</dbReference>
<accession>A0A1V2LKC3</accession>
<dbReference type="Proteomes" id="UP000249293">
    <property type="component" value="Chromosome 1"/>
</dbReference>
<dbReference type="VEuPathDB" id="FungiDB:C5L36_0A08595"/>
<dbReference type="OrthoDB" id="3989258at2759"/>